<feature type="compositionally biased region" description="Low complexity" evidence="1">
    <location>
        <begin position="205"/>
        <end position="229"/>
    </location>
</feature>
<evidence type="ECO:0000313" key="3">
    <source>
        <dbReference type="Proteomes" id="UP000245802"/>
    </source>
</evidence>
<keyword evidence="3" id="KW-1185">Reference proteome</keyword>
<sequence>MPDLTDLLALRACAANVWDAFAGFDDWTQKNTAAGLRMVSPSGKRSLTVEVFNRLKGRKPGEKRSAPKGPKAPAAGKGGPKPGEQERILTMKAKVARDSYDAAVRAKLPAAELEPLRKRAEAAEAELKAGPKPSPTLPDTSLPAVPKEVPAPAPAAKPKPAPPAKPKPPAAAPEFDPKKKVADPHAVVRQPPRVGPAPKGPATNRAGAAAGRVKAAATATGAPAVPPRADGSPDLPALKKSVDDGITTGRALGWNYETTAARAALKAAEKQIDDYARKFPRRLAPLAREVTGEAPDSTQDAVKKLKAWVGETLDLLDPGARAKGRTAHMSERAVLAELRGRLVGVRALCRALAG</sequence>
<protein>
    <submittedName>
        <fullName evidence="2">Uncharacterized protein</fullName>
    </submittedName>
</protein>
<dbReference type="Proteomes" id="UP000245802">
    <property type="component" value="Chromosome"/>
</dbReference>
<feature type="region of interest" description="Disordered" evidence="1">
    <location>
        <begin position="54"/>
        <end position="86"/>
    </location>
</feature>
<evidence type="ECO:0000313" key="2">
    <source>
        <dbReference type="EMBL" id="AWM38141.1"/>
    </source>
</evidence>
<dbReference type="AlphaFoldDB" id="A0A2Z3GZX0"/>
<dbReference type="KEGG" id="gog:C1280_14820"/>
<dbReference type="EMBL" id="CP025958">
    <property type="protein sequence ID" value="AWM38141.1"/>
    <property type="molecule type" value="Genomic_DNA"/>
</dbReference>
<feature type="compositionally biased region" description="Pro residues" evidence="1">
    <location>
        <begin position="149"/>
        <end position="171"/>
    </location>
</feature>
<proteinExistence type="predicted"/>
<accession>A0A2Z3GZX0</accession>
<dbReference type="RefSeq" id="WP_010046304.1">
    <property type="nucleotide sequence ID" value="NZ_CP025958.1"/>
</dbReference>
<name>A0A2Z3GZX0_9BACT</name>
<gene>
    <name evidence="2" type="ORF">C1280_14820</name>
</gene>
<reference evidence="2 3" key="1">
    <citation type="submission" date="2018-01" db="EMBL/GenBank/DDBJ databases">
        <title>G. obscuriglobus.</title>
        <authorList>
            <person name="Franke J."/>
            <person name="Blomberg W."/>
            <person name="Selmecki A."/>
        </authorList>
    </citation>
    <scope>NUCLEOTIDE SEQUENCE [LARGE SCALE GENOMIC DNA]</scope>
    <source>
        <strain evidence="2 3">DSM 5831</strain>
    </source>
</reference>
<feature type="region of interest" description="Disordered" evidence="1">
    <location>
        <begin position="122"/>
        <end position="237"/>
    </location>
</feature>
<organism evidence="2 3">
    <name type="scientific">Gemmata obscuriglobus</name>
    <dbReference type="NCBI Taxonomy" id="114"/>
    <lineage>
        <taxon>Bacteria</taxon>
        <taxon>Pseudomonadati</taxon>
        <taxon>Planctomycetota</taxon>
        <taxon>Planctomycetia</taxon>
        <taxon>Gemmatales</taxon>
        <taxon>Gemmataceae</taxon>
        <taxon>Gemmata</taxon>
    </lineage>
</organism>
<evidence type="ECO:0000256" key="1">
    <source>
        <dbReference type="SAM" id="MobiDB-lite"/>
    </source>
</evidence>